<comment type="caution">
    <text evidence="2">The sequence shown here is derived from an EMBL/GenBank/DDBJ whole genome shotgun (WGS) entry which is preliminary data.</text>
</comment>
<feature type="transmembrane region" description="Helical" evidence="1">
    <location>
        <begin position="29"/>
        <end position="58"/>
    </location>
</feature>
<gene>
    <name evidence="2" type="ORF">Bpfe_014371</name>
</gene>
<keyword evidence="1" id="KW-1133">Transmembrane helix</keyword>
<protein>
    <submittedName>
        <fullName evidence="2">Tachykinin-like peptides receptor 86C</fullName>
    </submittedName>
</protein>
<accession>A0AAD8FAR0</accession>
<dbReference type="EMBL" id="JASAOG010000063">
    <property type="protein sequence ID" value="KAK0056284.1"/>
    <property type="molecule type" value="Genomic_DNA"/>
</dbReference>
<keyword evidence="2" id="KW-0675">Receptor</keyword>
<keyword evidence="1" id="KW-0812">Transmembrane</keyword>
<name>A0AAD8FAR0_BIOPF</name>
<proteinExistence type="predicted"/>
<keyword evidence="1" id="KW-0472">Membrane</keyword>
<sequence length="124" mass="13798">MAGTFLYNVTNFNKFTSDFSGLSEFASEIIIFVNHGLLCFFIGLFGIVTNFFNVWVFIKQGLNTSINISLFSVAVFDLIKIVTMQSVNLFTNPLVLHLSDTTISLDAFFLVGGWPEACAHRISV</sequence>
<dbReference type="Proteomes" id="UP001233172">
    <property type="component" value="Unassembled WGS sequence"/>
</dbReference>
<organism evidence="2 3">
    <name type="scientific">Biomphalaria pfeifferi</name>
    <name type="common">Bloodfluke planorb</name>
    <name type="synonym">Freshwater snail</name>
    <dbReference type="NCBI Taxonomy" id="112525"/>
    <lineage>
        <taxon>Eukaryota</taxon>
        <taxon>Metazoa</taxon>
        <taxon>Spiralia</taxon>
        <taxon>Lophotrochozoa</taxon>
        <taxon>Mollusca</taxon>
        <taxon>Gastropoda</taxon>
        <taxon>Heterobranchia</taxon>
        <taxon>Euthyneura</taxon>
        <taxon>Panpulmonata</taxon>
        <taxon>Hygrophila</taxon>
        <taxon>Lymnaeoidea</taxon>
        <taxon>Planorbidae</taxon>
        <taxon>Biomphalaria</taxon>
    </lineage>
</organism>
<dbReference type="Gene3D" id="1.20.1070.10">
    <property type="entry name" value="Rhodopsin 7-helix transmembrane proteins"/>
    <property type="match status" value="1"/>
</dbReference>
<feature type="transmembrane region" description="Helical" evidence="1">
    <location>
        <begin position="70"/>
        <end position="90"/>
    </location>
</feature>
<keyword evidence="3" id="KW-1185">Reference proteome</keyword>
<reference evidence="2" key="1">
    <citation type="journal article" date="2023" name="PLoS Negl. Trop. Dis.">
        <title>A genome sequence for Biomphalaria pfeifferi, the major vector snail for the human-infecting parasite Schistosoma mansoni.</title>
        <authorList>
            <person name="Bu L."/>
            <person name="Lu L."/>
            <person name="Laidemitt M.R."/>
            <person name="Zhang S.M."/>
            <person name="Mutuku M."/>
            <person name="Mkoji G."/>
            <person name="Steinauer M."/>
            <person name="Loker E.S."/>
        </authorList>
    </citation>
    <scope>NUCLEOTIDE SEQUENCE</scope>
    <source>
        <strain evidence="2">KasaAsao</strain>
    </source>
</reference>
<evidence type="ECO:0000313" key="3">
    <source>
        <dbReference type="Proteomes" id="UP001233172"/>
    </source>
</evidence>
<evidence type="ECO:0000313" key="2">
    <source>
        <dbReference type="EMBL" id="KAK0056284.1"/>
    </source>
</evidence>
<dbReference type="AlphaFoldDB" id="A0AAD8FAR0"/>
<evidence type="ECO:0000256" key="1">
    <source>
        <dbReference type="SAM" id="Phobius"/>
    </source>
</evidence>
<reference evidence="2" key="2">
    <citation type="submission" date="2023-04" db="EMBL/GenBank/DDBJ databases">
        <authorList>
            <person name="Bu L."/>
            <person name="Lu L."/>
            <person name="Laidemitt M.R."/>
            <person name="Zhang S.M."/>
            <person name="Mutuku M."/>
            <person name="Mkoji G."/>
            <person name="Steinauer M."/>
            <person name="Loker E.S."/>
        </authorList>
    </citation>
    <scope>NUCLEOTIDE SEQUENCE</scope>
    <source>
        <strain evidence="2">KasaAsao</strain>
        <tissue evidence="2">Whole Snail</tissue>
    </source>
</reference>